<name>A0A4Y2WXT6_ARAVE</name>
<evidence type="ECO:0000313" key="4">
    <source>
        <dbReference type="Proteomes" id="UP000499080"/>
    </source>
</evidence>
<proteinExistence type="predicted"/>
<feature type="compositionally biased region" description="Acidic residues" evidence="1">
    <location>
        <begin position="56"/>
        <end position="67"/>
    </location>
</feature>
<organism evidence="2 4">
    <name type="scientific">Araneus ventricosus</name>
    <name type="common">Orbweaver spider</name>
    <name type="synonym">Epeira ventricosa</name>
    <dbReference type="NCBI Taxonomy" id="182803"/>
    <lineage>
        <taxon>Eukaryota</taxon>
        <taxon>Metazoa</taxon>
        <taxon>Ecdysozoa</taxon>
        <taxon>Arthropoda</taxon>
        <taxon>Chelicerata</taxon>
        <taxon>Arachnida</taxon>
        <taxon>Araneae</taxon>
        <taxon>Araneomorphae</taxon>
        <taxon>Entelegynae</taxon>
        <taxon>Araneoidea</taxon>
        <taxon>Araneidae</taxon>
        <taxon>Araneus</taxon>
    </lineage>
</organism>
<dbReference type="AlphaFoldDB" id="A0A4Y2WXT6"/>
<protein>
    <submittedName>
        <fullName evidence="2">Uncharacterized protein</fullName>
    </submittedName>
</protein>
<gene>
    <name evidence="3" type="ORF">AVEN_105141_1</name>
    <name evidence="2" type="ORF">AVEN_239429_1</name>
</gene>
<keyword evidence="4" id="KW-1185">Reference proteome</keyword>
<sequence>MNLQISKTVPVDLRDFPTSQAVQSLFRAFLRRAGCRDRARRSYLEVEERHAGSDDFGGEEDDADDDQQLGVDGTHQDELLRPGKEERRQFVFSSETRCRSVIELFLESWDNVAQNCLGKSWKKLWPSLADSSKVGQGQANKSEILPPIKCIPGCEDATEHTETEWLSCDTEANRLDTDEEIISLVQNEP</sequence>
<evidence type="ECO:0000313" key="3">
    <source>
        <dbReference type="EMBL" id="GBO42070.1"/>
    </source>
</evidence>
<evidence type="ECO:0000313" key="2">
    <source>
        <dbReference type="EMBL" id="GBO42069.1"/>
    </source>
</evidence>
<dbReference type="EMBL" id="BGPR01068031">
    <property type="protein sequence ID" value="GBO42069.1"/>
    <property type="molecule type" value="Genomic_DNA"/>
</dbReference>
<reference evidence="2 4" key="1">
    <citation type="journal article" date="2019" name="Sci. Rep.">
        <title>Orb-weaving spider Araneus ventricosus genome elucidates the spidroin gene catalogue.</title>
        <authorList>
            <person name="Kono N."/>
            <person name="Nakamura H."/>
            <person name="Ohtoshi R."/>
            <person name="Moran D.A.P."/>
            <person name="Shinohara A."/>
            <person name="Yoshida Y."/>
            <person name="Fujiwara M."/>
            <person name="Mori M."/>
            <person name="Tomita M."/>
            <person name="Arakawa K."/>
        </authorList>
    </citation>
    <scope>NUCLEOTIDE SEQUENCE [LARGE SCALE GENOMIC DNA]</scope>
</reference>
<accession>A0A4Y2WXT6</accession>
<feature type="region of interest" description="Disordered" evidence="1">
    <location>
        <begin position="49"/>
        <end position="79"/>
    </location>
</feature>
<dbReference type="Proteomes" id="UP000499080">
    <property type="component" value="Unassembled WGS sequence"/>
</dbReference>
<evidence type="ECO:0000256" key="1">
    <source>
        <dbReference type="SAM" id="MobiDB-lite"/>
    </source>
</evidence>
<comment type="caution">
    <text evidence="2">The sequence shown here is derived from an EMBL/GenBank/DDBJ whole genome shotgun (WGS) entry which is preliminary data.</text>
</comment>
<feature type="non-terminal residue" evidence="2">
    <location>
        <position position="189"/>
    </location>
</feature>
<dbReference type="OrthoDB" id="6428588at2759"/>
<dbReference type="EMBL" id="BGPR01068035">
    <property type="protein sequence ID" value="GBO42070.1"/>
    <property type="molecule type" value="Genomic_DNA"/>
</dbReference>